<gene>
    <name evidence="2" type="ORF">P0O15_11515</name>
</gene>
<evidence type="ECO:0000256" key="1">
    <source>
        <dbReference type="SAM" id="MobiDB-lite"/>
    </source>
</evidence>
<proteinExistence type="predicted"/>
<dbReference type="Proteomes" id="UP001220010">
    <property type="component" value="Unassembled WGS sequence"/>
</dbReference>
<sequence length="89" mass="9867">MQVDLFSSGPGRDPLSRGYPEDDEAGTLPLHHRGRRCARCGRRLGVGWTVVGAGMLCRYCVRVVSPSRTIRKVGREVCPKRDKMIGGRI</sequence>
<reference evidence="2 3" key="1">
    <citation type="submission" date="2023-03" db="EMBL/GenBank/DDBJ databases">
        <title>WGS of Methanotrichaceae archaeon Mx.</title>
        <authorList>
            <person name="Sorokin D.Y."/>
            <person name="Merkel A.Y."/>
        </authorList>
    </citation>
    <scope>NUCLEOTIDE SEQUENCE [LARGE SCALE GENOMIC DNA]</scope>
    <source>
        <strain evidence="2 3">Mx</strain>
    </source>
</reference>
<keyword evidence="3" id="KW-1185">Reference proteome</keyword>
<accession>A0ABT5XAP4</accession>
<dbReference type="EMBL" id="JARFPK010000064">
    <property type="protein sequence ID" value="MDF0591785.1"/>
    <property type="molecule type" value="Genomic_DNA"/>
</dbReference>
<evidence type="ECO:0008006" key="4">
    <source>
        <dbReference type="Google" id="ProtNLM"/>
    </source>
</evidence>
<feature type="region of interest" description="Disordered" evidence="1">
    <location>
        <begin position="1"/>
        <end position="29"/>
    </location>
</feature>
<comment type="caution">
    <text evidence="2">The sequence shown here is derived from an EMBL/GenBank/DDBJ whole genome shotgun (WGS) entry which is preliminary data.</text>
</comment>
<name>A0ABT5XAP4_9EURY</name>
<organism evidence="2 3">
    <name type="scientific">Candidatus Methanocrinis natronophilus</name>
    <dbReference type="NCBI Taxonomy" id="3033396"/>
    <lineage>
        <taxon>Archaea</taxon>
        <taxon>Methanobacteriati</taxon>
        <taxon>Methanobacteriota</taxon>
        <taxon>Stenosarchaea group</taxon>
        <taxon>Methanomicrobia</taxon>
        <taxon>Methanotrichales</taxon>
        <taxon>Methanotrichaceae</taxon>
        <taxon>Methanocrinis</taxon>
    </lineage>
</organism>
<protein>
    <recommendedName>
        <fullName evidence="4">FPG-type domain-containing protein</fullName>
    </recommendedName>
</protein>
<evidence type="ECO:0000313" key="2">
    <source>
        <dbReference type="EMBL" id="MDF0591785.1"/>
    </source>
</evidence>
<dbReference type="RefSeq" id="WP_316967510.1">
    <property type="nucleotide sequence ID" value="NZ_JARFPK010000064.1"/>
</dbReference>
<evidence type="ECO:0000313" key="3">
    <source>
        <dbReference type="Proteomes" id="UP001220010"/>
    </source>
</evidence>